<name>K9D581_9FIRM</name>
<dbReference type="OrthoDB" id="5518677at2"/>
<dbReference type="PATRIC" id="fig|883156.3.peg.1208"/>
<gene>
    <name evidence="1" type="ORF">HMPREF9282_01242</name>
</gene>
<keyword evidence="2" id="KW-1185">Reference proteome</keyword>
<comment type="caution">
    <text evidence="1">The sequence shown here is derived from an EMBL/GenBank/DDBJ whole genome shotgun (WGS) entry which is preliminary data.</text>
</comment>
<accession>K9D581</accession>
<dbReference type="EMBL" id="AHAF01000008">
    <property type="protein sequence ID" value="EKU78336.1"/>
    <property type="molecule type" value="Genomic_DNA"/>
</dbReference>
<sequence length="203" mass="22281">MILIDTSEIKELEKKLENIPNGAIKVLRRTINETANRSGKAVSDTIKDNYNYIGKVGLIKKAIKVTKPDSGEDISATINVTSGAQPLRDFAHSPKKKTFGRGRILSANVKNGGKALPGAFKTVMTNGHIGIYKRLPGQYMKRVNKIGVFKGMQRRAAIDQLFGPSIAAMAGSDESRETIEENIKDTFTKRLDHNVEQILAGDK</sequence>
<protein>
    <submittedName>
        <fullName evidence="1">Uncharacterized protein</fullName>
    </submittedName>
</protein>
<dbReference type="RefSeq" id="WP_006556129.1">
    <property type="nucleotide sequence ID" value="NZ_JH992937.1"/>
</dbReference>
<dbReference type="AlphaFoldDB" id="K9D581"/>
<organism evidence="1 2">
    <name type="scientific">Veillonella seminalis ACS-216-V-Col6b</name>
    <dbReference type="NCBI Taxonomy" id="883156"/>
    <lineage>
        <taxon>Bacteria</taxon>
        <taxon>Bacillati</taxon>
        <taxon>Bacillota</taxon>
        <taxon>Negativicutes</taxon>
        <taxon>Veillonellales</taxon>
        <taxon>Veillonellaceae</taxon>
        <taxon>Veillonella</taxon>
    </lineage>
</organism>
<reference evidence="1 2" key="1">
    <citation type="submission" date="2012-09" db="EMBL/GenBank/DDBJ databases">
        <title>The Genome Sequence of Veillonella ratti ACS-216-V-COL6B.</title>
        <authorList>
            <consortium name="The Broad Institute Genome Sequencing Platform"/>
            <person name="Earl A."/>
            <person name="Ward D."/>
            <person name="Feldgarden M."/>
            <person name="Gevers D."/>
            <person name="Saerens B."/>
            <person name="Vaneechoutte M."/>
            <person name="Walker B."/>
            <person name="Young S.K."/>
            <person name="Zeng Q."/>
            <person name="Gargeya S."/>
            <person name="Fitzgerald M."/>
            <person name="Haas B."/>
            <person name="Abouelleil A."/>
            <person name="Alvarado L."/>
            <person name="Arachchi H.M."/>
            <person name="Berlin A."/>
            <person name="Chapman S.B."/>
            <person name="Goldberg J."/>
            <person name="Griggs A."/>
            <person name="Gujja S."/>
            <person name="Hansen M."/>
            <person name="Howarth C."/>
            <person name="Imamovic A."/>
            <person name="Larimer J."/>
            <person name="McCowen C."/>
            <person name="Montmayeur A."/>
            <person name="Murphy C."/>
            <person name="Neiman D."/>
            <person name="Pearson M."/>
            <person name="Priest M."/>
            <person name="Roberts A."/>
            <person name="Saif S."/>
            <person name="Shea T."/>
            <person name="Sisk P."/>
            <person name="Sykes S."/>
            <person name="Wortman J."/>
            <person name="Nusbaum C."/>
            <person name="Birren B."/>
        </authorList>
    </citation>
    <scope>NUCLEOTIDE SEQUENCE [LARGE SCALE GENOMIC DNA]</scope>
    <source>
        <strain evidence="1 2">ACS-216-V-Col6b</strain>
    </source>
</reference>
<dbReference type="HOGENOM" id="CLU_100483_0_0_9"/>
<evidence type="ECO:0000313" key="1">
    <source>
        <dbReference type="EMBL" id="EKU78336.1"/>
    </source>
</evidence>
<dbReference type="STRING" id="883156.HMPREF9282_01242"/>
<dbReference type="Proteomes" id="UP000009891">
    <property type="component" value="Unassembled WGS sequence"/>
</dbReference>
<evidence type="ECO:0000313" key="2">
    <source>
        <dbReference type="Proteomes" id="UP000009891"/>
    </source>
</evidence>
<proteinExistence type="predicted"/>